<feature type="signal peptide" evidence="3">
    <location>
        <begin position="1"/>
        <end position="23"/>
    </location>
</feature>
<keyword evidence="3" id="KW-0732">Signal</keyword>
<feature type="compositionally biased region" description="Pro residues" evidence="2">
    <location>
        <begin position="25"/>
        <end position="65"/>
    </location>
</feature>
<evidence type="ECO:0000313" key="5">
    <source>
        <dbReference type="Proteomes" id="UP000050501"/>
    </source>
</evidence>
<sequence>MKTGWRWAVIFLWLVSAACGLPALRPDPTPTPTPTPQPSLTPSQTPTPTPTPEPSLTPSQTPTPTPLAMGDWLELPQEVISAENAARLAVLAVWQGGEEVRGLGTAPGGEDYLALEADGDIRVGAVRDGQVRVVLALPPVPTSTPRCITVQFSAPKPLPQPPPVTTCYPAPEIPQMGAGWGAQHLGVDARGEEWVSASAGRAFIWRGGPDWQPQALDIPGTVTQVGYAPQGGVFFAAAETSERKGWVGLFRGTQQMAGWEAPRGAQVFLLADGETAGLVWQEQAAAGTAPPVQENSVPTLPKIHVELRRAQDGSLIDDWLLADWRGNVITAVPDPAGQRLAVLRWGNRLELYDLSDHSLLWTAEPYTREDVFSQPGADPLLPFLPNAPGGLVFSADGSLLAVVTPEGGLALFAVDTGERTALAGGQGAVTSAAFGLGGRVLLVGGEDGSITVWGVRGPSPGLSP</sequence>
<dbReference type="Gene3D" id="2.130.10.10">
    <property type="entry name" value="YVTN repeat-like/Quinoprotein amine dehydrogenase"/>
    <property type="match status" value="1"/>
</dbReference>
<comment type="caution">
    <text evidence="4">The sequence shown here is derived from an EMBL/GenBank/DDBJ whole genome shotgun (WGS) entry which is preliminary data.</text>
</comment>
<accession>A0A0P6Z0S4</accession>
<name>A0A0P6Z0S4_9CHLR</name>
<feature type="region of interest" description="Disordered" evidence="2">
    <location>
        <begin position="25"/>
        <end position="69"/>
    </location>
</feature>
<reference evidence="4 5" key="1">
    <citation type="submission" date="2015-07" db="EMBL/GenBank/DDBJ databases">
        <title>Genome sequence of Levilinea saccharolytica DSM 16555.</title>
        <authorList>
            <person name="Hemp J."/>
            <person name="Ward L.M."/>
            <person name="Pace L.A."/>
            <person name="Fischer W.W."/>
        </authorList>
    </citation>
    <scope>NUCLEOTIDE SEQUENCE [LARGE SCALE GENOMIC DNA]</scope>
    <source>
        <strain evidence="4 5">KIBI-1</strain>
    </source>
</reference>
<evidence type="ECO:0000256" key="2">
    <source>
        <dbReference type="SAM" id="MobiDB-lite"/>
    </source>
</evidence>
<evidence type="ECO:0000256" key="3">
    <source>
        <dbReference type="SAM" id="SignalP"/>
    </source>
</evidence>
<dbReference type="EMBL" id="LGCM01000011">
    <property type="protein sequence ID" value="KPL90508.1"/>
    <property type="molecule type" value="Genomic_DNA"/>
</dbReference>
<feature type="repeat" description="WD" evidence="1">
    <location>
        <begin position="422"/>
        <end position="456"/>
    </location>
</feature>
<dbReference type="InterPro" id="IPR011047">
    <property type="entry name" value="Quinoprotein_ADH-like_sf"/>
</dbReference>
<dbReference type="PROSITE" id="PS50294">
    <property type="entry name" value="WD_REPEATS_REGION"/>
    <property type="match status" value="1"/>
</dbReference>
<protein>
    <submittedName>
        <fullName evidence="4">Uncharacterized protein</fullName>
    </submittedName>
</protein>
<proteinExistence type="predicted"/>
<dbReference type="Proteomes" id="UP000050501">
    <property type="component" value="Unassembled WGS sequence"/>
</dbReference>
<organism evidence="4 5">
    <name type="scientific">Levilinea saccharolytica</name>
    <dbReference type="NCBI Taxonomy" id="229921"/>
    <lineage>
        <taxon>Bacteria</taxon>
        <taxon>Bacillati</taxon>
        <taxon>Chloroflexota</taxon>
        <taxon>Anaerolineae</taxon>
        <taxon>Anaerolineales</taxon>
        <taxon>Anaerolineaceae</taxon>
        <taxon>Levilinea</taxon>
    </lineage>
</organism>
<feature type="chain" id="PRO_5006134071" evidence="3">
    <location>
        <begin position="24"/>
        <end position="464"/>
    </location>
</feature>
<dbReference type="RefSeq" id="WP_152973999.1">
    <property type="nucleotide sequence ID" value="NZ_LGCM01000011.1"/>
</dbReference>
<evidence type="ECO:0000256" key="1">
    <source>
        <dbReference type="PROSITE-ProRule" id="PRU00221"/>
    </source>
</evidence>
<evidence type="ECO:0000313" key="4">
    <source>
        <dbReference type="EMBL" id="KPL90508.1"/>
    </source>
</evidence>
<keyword evidence="1" id="KW-0853">WD repeat</keyword>
<dbReference type="PROSITE" id="PS51257">
    <property type="entry name" value="PROKAR_LIPOPROTEIN"/>
    <property type="match status" value="1"/>
</dbReference>
<gene>
    <name evidence="4" type="ORF">ADN01_02545</name>
</gene>
<keyword evidence="5" id="KW-1185">Reference proteome</keyword>
<dbReference type="PROSITE" id="PS50082">
    <property type="entry name" value="WD_REPEATS_2"/>
    <property type="match status" value="1"/>
</dbReference>
<dbReference type="InterPro" id="IPR015943">
    <property type="entry name" value="WD40/YVTN_repeat-like_dom_sf"/>
</dbReference>
<dbReference type="SUPFAM" id="SSF50998">
    <property type="entry name" value="Quinoprotein alcohol dehydrogenase-like"/>
    <property type="match status" value="1"/>
</dbReference>
<dbReference type="InterPro" id="IPR001680">
    <property type="entry name" value="WD40_rpt"/>
</dbReference>
<dbReference type="AlphaFoldDB" id="A0A0P6Z0S4"/>